<dbReference type="EMBL" id="JAFBMS010000001">
    <property type="protein sequence ID" value="KAG9356009.1"/>
    <property type="molecule type" value="Genomic_DNA"/>
</dbReference>
<evidence type="ECO:0000313" key="1">
    <source>
        <dbReference type="EMBL" id="KAG9356009.1"/>
    </source>
</evidence>
<reference evidence="1" key="1">
    <citation type="thesis" date="2021" institute="BYU ScholarsArchive" country="Provo, UT, USA">
        <title>Applications of and Algorithms for Genome Assembly and Genomic Analyses with an Emphasis on Marine Teleosts.</title>
        <authorList>
            <person name="Pickett B.D."/>
        </authorList>
    </citation>
    <scope>NUCLEOTIDE SEQUENCE</scope>
    <source>
        <strain evidence="1">HI-2016</strain>
    </source>
</reference>
<evidence type="ECO:0000313" key="2">
    <source>
        <dbReference type="Proteomes" id="UP000824540"/>
    </source>
</evidence>
<comment type="caution">
    <text evidence="1">The sequence shown here is derived from an EMBL/GenBank/DDBJ whole genome shotgun (WGS) entry which is preliminary data.</text>
</comment>
<dbReference type="AlphaFoldDB" id="A0A8T2PX84"/>
<sequence length="138" mass="15208">MWLFRKEQGSSLPESSCSKTVFTARCLTVNENTVRRPMQTERELCLAAWPADKCSFESLQSGLDLPDCIDPSGSSFESGVFRCQGERVTALPVVGGFLADGLSWQAEQNLSLICFRSFGCQSGHTSLLHFRPSPKLQA</sequence>
<proteinExistence type="predicted"/>
<dbReference type="Proteomes" id="UP000824540">
    <property type="component" value="Unassembled WGS sequence"/>
</dbReference>
<name>A0A8T2PX84_9TELE</name>
<gene>
    <name evidence="1" type="ORF">JZ751_000853</name>
</gene>
<organism evidence="1 2">
    <name type="scientific">Albula glossodonta</name>
    <name type="common">roundjaw bonefish</name>
    <dbReference type="NCBI Taxonomy" id="121402"/>
    <lineage>
        <taxon>Eukaryota</taxon>
        <taxon>Metazoa</taxon>
        <taxon>Chordata</taxon>
        <taxon>Craniata</taxon>
        <taxon>Vertebrata</taxon>
        <taxon>Euteleostomi</taxon>
        <taxon>Actinopterygii</taxon>
        <taxon>Neopterygii</taxon>
        <taxon>Teleostei</taxon>
        <taxon>Albuliformes</taxon>
        <taxon>Albulidae</taxon>
        <taxon>Albula</taxon>
    </lineage>
</organism>
<accession>A0A8T2PX84</accession>
<keyword evidence="2" id="KW-1185">Reference proteome</keyword>
<protein>
    <submittedName>
        <fullName evidence="1">Uncharacterized protein</fullName>
    </submittedName>
</protein>